<dbReference type="PANTHER" id="PTHR14856">
    <property type="entry name" value="PQ-LOOP REPEAT-CONTAINING PROTEIN 1-LIKE PROTEIN"/>
    <property type="match status" value="1"/>
</dbReference>
<dbReference type="GO" id="GO:0016020">
    <property type="term" value="C:membrane"/>
    <property type="evidence" value="ECO:0007669"/>
    <property type="project" value="UniProtKB-SubCell"/>
</dbReference>
<dbReference type="InterPro" id="IPR036249">
    <property type="entry name" value="Thioredoxin-like_sf"/>
</dbReference>
<feature type="transmembrane region" description="Helical" evidence="9">
    <location>
        <begin position="95"/>
        <end position="113"/>
    </location>
</feature>
<dbReference type="Gene3D" id="1.20.1280.290">
    <property type="match status" value="1"/>
</dbReference>
<dbReference type="Ensembl" id="ENSZALT00000005683.1">
    <property type="protein sequence ID" value="ENSZALP00000003605.1"/>
    <property type="gene ID" value="ENSZALG00000003549.1"/>
</dbReference>
<proteinExistence type="inferred from homology"/>
<gene>
    <name evidence="10" type="primary">TXNL4A</name>
</gene>
<dbReference type="GO" id="GO:0042147">
    <property type="term" value="P:retrograde transport, endosome to Golgi"/>
    <property type="evidence" value="ECO:0007669"/>
    <property type="project" value="TreeGrafter"/>
</dbReference>
<keyword evidence="3 9" id="KW-0812">Transmembrane</keyword>
<accession>A0A8D2M5T8</accession>
<keyword evidence="4" id="KW-0677">Repeat</keyword>
<dbReference type="Pfam" id="PF04193">
    <property type="entry name" value="PQ-loop"/>
    <property type="match status" value="1"/>
</dbReference>
<comment type="subcellular location">
    <subcellularLocation>
        <location evidence="1">Membrane</location>
        <topology evidence="1">Multi-pass membrane protein</topology>
    </subcellularLocation>
</comment>
<evidence type="ECO:0000256" key="2">
    <source>
        <dbReference type="ARBA" id="ARBA00008241"/>
    </source>
</evidence>
<dbReference type="PANTHER" id="PTHR14856:SF10">
    <property type="entry name" value="SOLUTE CARRIER FAMILY 66 MEMBER 2"/>
    <property type="match status" value="1"/>
</dbReference>
<dbReference type="GO" id="GO:0000398">
    <property type="term" value="P:mRNA splicing, via spliceosome"/>
    <property type="evidence" value="ECO:0007669"/>
    <property type="project" value="InterPro"/>
</dbReference>
<dbReference type="Gene3D" id="3.40.30.10">
    <property type="entry name" value="Glutaredoxin"/>
    <property type="match status" value="1"/>
</dbReference>
<evidence type="ECO:0000256" key="4">
    <source>
        <dbReference type="ARBA" id="ARBA00022737"/>
    </source>
</evidence>
<dbReference type="GO" id="GO:0046540">
    <property type="term" value="C:U4/U6 x U5 tri-snRNP complex"/>
    <property type="evidence" value="ECO:0007669"/>
    <property type="project" value="InterPro"/>
</dbReference>
<evidence type="ECO:0000256" key="3">
    <source>
        <dbReference type="ARBA" id="ARBA00022692"/>
    </source>
</evidence>
<evidence type="ECO:0000256" key="8">
    <source>
        <dbReference type="ARBA" id="ARBA00043159"/>
    </source>
</evidence>
<protein>
    <recommendedName>
        <fullName evidence="7">Solute carrier family 66 member 2</fullName>
    </recommendedName>
    <alternativeName>
        <fullName evidence="8">PQ-loop repeat-containing protein 1</fullName>
    </alternativeName>
</protein>
<evidence type="ECO:0000256" key="6">
    <source>
        <dbReference type="ARBA" id="ARBA00023136"/>
    </source>
</evidence>
<evidence type="ECO:0000256" key="9">
    <source>
        <dbReference type="SAM" id="Phobius"/>
    </source>
</evidence>
<evidence type="ECO:0000256" key="7">
    <source>
        <dbReference type="ARBA" id="ARBA00040648"/>
    </source>
</evidence>
<evidence type="ECO:0000256" key="5">
    <source>
        <dbReference type="ARBA" id="ARBA00022989"/>
    </source>
</evidence>
<organism evidence="10 11">
    <name type="scientific">Zonotrichia albicollis</name>
    <name type="common">White-throated sparrow</name>
    <name type="synonym">Fringilla albicollis</name>
    <dbReference type="NCBI Taxonomy" id="44394"/>
    <lineage>
        <taxon>Eukaryota</taxon>
        <taxon>Metazoa</taxon>
        <taxon>Chordata</taxon>
        <taxon>Craniata</taxon>
        <taxon>Vertebrata</taxon>
        <taxon>Euteleostomi</taxon>
        <taxon>Archelosauria</taxon>
        <taxon>Archosauria</taxon>
        <taxon>Dinosauria</taxon>
        <taxon>Saurischia</taxon>
        <taxon>Theropoda</taxon>
        <taxon>Coelurosauria</taxon>
        <taxon>Aves</taxon>
        <taxon>Neognathae</taxon>
        <taxon>Neoaves</taxon>
        <taxon>Telluraves</taxon>
        <taxon>Australaves</taxon>
        <taxon>Passeriformes</taxon>
        <taxon>Passerellidae</taxon>
        <taxon>Zonotrichia</taxon>
    </lineage>
</organism>
<evidence type="ECO:0000313" key="11">
    <source>
        <dbReference type="Proteomes" id="UP000694413"/>
    </source>
</evidence>
<dbReference type="Pfam" id="PF02966">
    <property type="entry name" value="DIM1"/>
    <property type="match status" value="1"/>
</dbReference>
<comment type="similarity">
    <text evidence="2">Belongs to the DIM1 family.</text>
</comment>
<dbReference type="SUPFAM" id="SSF52833">
    <property type="entry name" value="Thioredoxin-like"/>
    <property type="match status" value="1"/>
</dbReference>
<keyword evidence="11" id="KW-1185">Reference proteome</keyword>
<dbReference type="GO" id="GO:0005829">
    <property type="term" value="C:cytosol"/>
    <property type="evidence" value="ECO:0007669"/>
    <property type="project" value="GOC"/>
</dbReference>
<keyword evidence="5 9" id="KW-1133">Transmembrane helix</keyword>
<dbReference type="InterPro" id="IPR004123">
    <property type="entry name" value="Dim1"/>
</dbReference>
<feature type="transmembrane region" description="Helical" evidence="9">
    <location>
        <begin position="189"/>
        <end position="209"/>
    </location>
</feature>
<dbReference type="SMART" id="SM01410">
    <property type="entry name" value="DIM1"/>
    <property type="match status" value="1"/>
</dbReference>
<sequence>MSYMLPHLHNGWQVDQAILSEEDRVVVIRFGHDWDPTCMKMDEVLYSIAEKVKNFAVIYLVDITEVPDFNKMYELYDPCTVMFFFRFGRRFESPLLWQSIIMIITMLLMLKLCTEIRVSNELNVKRRSFAAADSKDEEIKAPPKRSYLDFDLNYFWHWSKFTDYVQCVLTFTGVTGYITYLWLDSSLFVETLGFLAVFTEAMLGVPQLYRNYQNRSTEGMRSWCNTAEGSGSSLTPLKSIIEVQLGVPSIKMVLMWTSGDTFKTVYFILNQAPFQFSICGLLQLHWECTLLATSLALNYRYY</sequence>
<reference evidence="10" key="1">
    <citation type="submission" date="2025-08" db="UniProtKB">
        <authorList>
            <consortium name="Ensembl"/>
        </authorList>
    </citation>
    <scope>IDENTIFICATION</scope>
</reference>
<dbReference type="AlphaFoldDB" id="A0A8D2M5T8"/>
<dbReference type="GO" id="GO:0005802">
    <property type="term" value="C:trans-Golgi network"/>
    <property type="evidence" value="ECO:0007669"/>
    <property type="project" value="TreeGrafter"/>
</dbReference>
<dbReference type="GO" id="GO:0005768">
    <property type="term" value="C:endosome"/>
    <property type="evidence" value="ECO:0007669"/>
    <property type="project" value="TreeGrafter"/>
</dbReference>
<keyword evidence="6 9" id="KW-0472">Membrane</keyword>
<evidence type="ECO:0000256" key="1">
    <source>
        <dbReference type="ARBA" id="ARBA00004141"/>
    </source>
</evidence>
<dbReference type="GO" id="GO:0045332">
    <property type="term" value="P:phospholipid translocation"/>
    <property type="evidence" value="ECO:0007669"/>
    <property type="project" value="TreeGrafter"/>
</dbReference>
<reference evidence="10" key="2">
    <citation type="submission" date="2025-09" db="UniProtKB">
        <authorList>
            <consortium name="Ensembl"/>
        </authorList>
    </citation>
    <scope>IDENTIFICATION</scope>
</reference>
<dbReference type="Proteomes" id="UP000694413">
    <property type="component" value="Unassembled WGS sequence"/>
</dbReference>
<evidence type="ECO:0000313" key="10">
    <source>
        <dbReference type="Ensembl" id="ENSZALP00000003605.1"/>
    </source>
</evidence>
<name>A0A8D2M5T8_ZONAL</name>
<feature type="transmembrane region" description="Helical" evidence="9">
    <location>
        <begin position="164"/>
        <end position="183"/>
    </location>
</feature>
<dbReference type="InterPro" id="IPR052241">
    <property type="entry name" value="SLC66/Scramblase_ANY1"/>
</dbReference>
<dbReference type="InterPro" id="IPR006603">
    <property type="entry name" value="PQ-loop_rpt"/>
</dbReference>